<dbReference type="EMBL" id="MNVN01000010">
    <property type="protein sequence ID" value="OIO30913.1"/>
    <property type="molecule type" value="Genomic_DNA"/>
</dbReference>
<dbReference type="InterPro" id="IPR045006">
    <property type="entry name" value="CHLI-like"/>
</dbReference>
<organism evidence="5 6">
    <name type="scientific">Candidatus Nomurabacteria bacterium CG1_02_43_90</name>
    <dbReference type="NCBI Taxonomy" id="1805281"/>
    <lineage>
        <taxon>Bacteria</taxon>
        <taxon>Candidatus Nomuraibacteriota</taxon>
    </lineage>
</organism>
<dbReference type="InterPro" id="IPR027417">
    <property type="entry name" value="P-loop_NTPase"/>
</dbReference>
<comment type="caution">
    <text evidence="5">The sequence shown here is derived from an EMBL/GenBank/DDBJ whole genome shotgun (WGS) entry which is preliminary data.</text>
</comment>
<dbReference type="STRING" id="1805281.AUJ77_01045"/>
<dbReference type="Gene3D" id="3.40.50.300">
    <property type="entry name" value="P-loop containing nucleotide triphosphate hydrolases"/>
    <property type="match status" value="1"/>
</dbReference>
<dbReference type="Pfam" id="PF01078">
    <property type="entry name" value="Mg_chelatase"/>
    <property type="match status" value="1"/>
</dbReference>
<dbReference type="GO" id="GO:0005524">
    <property type="term" value="F:ATP binding"/>
    <property type="evidence" value="ECO:0007669"/>
    <property type="project" value="UniProtKB-KW"/>
</dbReference>
<dbReference type="SUPFAM" id="SSF54211">
    <property type="entry name" value="Ribosomal protein S5 domain 2-like"/>
    <property type="match status" value="1"/>
</dbReference>
<evidence type="ECO:0000256" key="1">
    <source>
        <dbReference type="ARBA" id="ARBA00006354"/>
    </source>
</evidence>
<keyword evidence="3" id="KW-0067">ATP-binding</keyword>
<feature type="domain" description="MCM C-terminal AAA(+) ATPase" evidence="4">
    <location>
        <begin position="297"/>
        <end position="355"/>
    </location>
</feature>
<dbReference type="PROSITE" id="PS50051">
    <property type="entry name" value="MCM_2"/>
    <property type="match status" value="1"/>
</dbReference>
<dbReference type="InterPro" id="IPR000523">
    <property type="entry name" value="Mg_chelatse_chII-like_cat_dom"/>
</dbReference>
<protein>
    <recommendedName>
        <fullName evidence="4">MCM C-terminal AAA(+) ATPase domain-containing protein</fullName>
    </recommendedName>
</protein>
<dbReference type="CDD" id="cd00009">
    <property type="entry name" value="AAA"/>
    <property type="match status" value="1"/>
</dbReference>
<dbReference type="SUPFAM" id="SSF52540">
    <property type="entry name" value="P-loop containing nucleoside triphosphate hydrolases"/>
    <property type="match status" value="1"/>
</dbReference>
<dbReference type="NCBIfam" id="TIGR00368">
    <property type="entry name" value="YifB family Mg chelatase-like AAA ATPase"/>
    <property type="match status" value="1"/>
</dbReference>
<dbReference type="Pfam" id="PF13541">
    <property type="entry name" value="ChlI"/>
    <property type="match status" value="1"/>
</dbReference>
<dbReference type="PANTHER" id="PTHR32039:SF7">
    <property type="entry name" value="COMPETENCE PROTEIN COMM"/>
    <property type="match status" value="1"/>
</dbReference>
<dbReference type="InterPro" id="IPR003593">
    <property type="entry name" value="AAA+_ATPase"/>
</dbReference>
<proteinExistence type="inferred from homology"/>
<dbReference type="Proteomes" id="UP000181992">
    <property type="component" value="Unassembled WGS sequence"/>
</dbReference>
<evidence type="ECO:0000259" key="4">
    <source>
        <dbReference type="PROSITE" id="PS50051"/>
    </source>
</evidence>
<sequence length="512" mass="56516">MQFSKLFSAQIVGLIAHIVDVEVDLSKGLHAFSLVGLPSTSVDESRDRVSAAIKNSGFVSPKQKNQKIVISLAPAELKKEGSHYDLAIAVAYLKASGEVSFNPAQKLFLGELSLDGVIRPIRGVLLLTQAAREQGFTEIFVPKENEQEAVLVSGITVYGVHTLADLIKHFDPKNNQNIIAHTRDLAEQGMDQVDENMVDLAHIKGQEFAKRALEISAAGKHNLAMWGPPGTGKTMLAQAFSHLLPELSENESLEVTSIHSVAGLLSREIITKPPLRAPHHTASYPAVIGGGATPKPGEITLAHRGVLFLDEFPEFDRRVIESLREPLEEGHVRIARAKGSDVFPARFILLAAMNPCPCGKYGSEEQCVCMPGTLASYQRKLSGPIVDRIDLWVKVSKMNHDKLSEVKAGESTASVRTRIILARERQQIRFQNHPREITTNNEMRANEVEQFIVLTPKLRSLFNTSAERLKLSPRAYHKTLKVARTIADLDQSDDIAEKHLLEALAYRPTELR</sequence>
<evidence type="ECO:0000256" key="2">
    <source>
        <dbReference type="ARBA" id="ARBA00022741"/>
    </source>
</evidence>
<dbReference type="InterPro" id="IPR020568">
    <property type="entry name" value="Ribosomal_Su5_D2-typ_SF"/>
</dbReference>
<dbReference type="InterPro" id="IPR001208">
    <property type="entry name" value="MCM_dom"/>
</dbReference>
<keyword evidence="2" id="KW-0547">Nucleotide-binding</keyword>
<evidence type="ECO:0000313" key="5">
    <source>
        <dbReference type="EMBL" id="OIO30913.1"/>
    </source>
</evidence>
<gene>
    <name evidence="5" type="ORF">AUJ77_01045</name>
</gene>
<evidence type="ECO:0000256" key="3">
    <source>
        <dbReference type="ARBA" id="ARBA00022840"/>
    </source>
</evidence>
<name>A0A1J4V6K0_9BACT</name>
<dbReference type="InterPro" id="IPR025158">
    <property type="entry name" value="Mg_chelat-rel_C"/>
</dbReference>
<dbReference type="InterPro" id="IPR004482">
    <property type="entry name" value="Mg_chelat-rel"/>
</dbReference>
<dbReference type="PRINTS" id="PR00830">
    <property type="entry name" value="ENDOLAPTASE"/>
</dbReference>
<dbReference type="InterPro" id="IPR014721">
    <property type="entry name" value="Ribsml_uS5_D2-typ_fold_subgr"/>
</dbReference>
<evidence type="ECO:0000313" key="6">
    <source>
        <dbReference type="Proteomes" id="UP000181992"/>
    </source>
</evidence>
<comment type="similarity">
    <text evidence="1">Belongs to the Mg-chelatase subunits D/I family. ComM subfamily.</text>
</comment>
<dbReference type="Gene3D" id="3.30.230.10">
    <property type="match status" value="1"/>
</dbReference>
<reference evidence="5 6" key="1">
    <citation type="journal article" date="2016" name="Environ. Microbiol.">
        <title>Genomic resolution of a cold subsurface aquifer community provides metabolic insights for novel microbes adapted to high CO concentrations.</title>
        <authorList>
            <person name="Probst A.J."/>
            <person name="Castelle C.J."/>
            <person name="Singh A."/>
            <person name="Brown C.T."/>
            <person name="Anantharaman K."/>
            <person name="Sharon I."/>
            <person name="Hug L.A."/>
            <person name="Burstein D."/>
            <person name="Emerson J.B."/>
            <person name="Thomas B.C."/>
            <person name="Banfield J.F."/>
        </authorList>
    </citation>
    <scope>NUCLEOTIDE SEQUENCE [LARGE SCALE GENOMIC DNA]</scope>
    <source>
        <strain evidence="5">CG1_02_43_90</strain>
    </source>
</reference>
<dbReference type="AlphaFoldDB" id="A0A1J4V6K0"/>
<dbReference type="PANTHER" id="PTHR32039">
    <property type="entry name" value="MAGNESIUM-CHELATASE SUBUNIT CHLI"/>
    <property type="match status" value="1"/>
</dbReference>
<accession>A0A1J4V6K0</accession>
<dbReference type="Pfam" id="PF13335">
    <property type="entry name" value="Mg_chelatase_C"/>
    <property type="match status" value="1"/>
</dbReference>
<dbReference type="SMART" id="SM00382">
    <property type="entry name" value="AAA"/>
    <property type="match status" value="1"/>
</dbReference>
<dbReference type="GO" id="GO:0003677">
    <property type="term" value="F:DNA binding"/>
    <property type="evidence" value="ECO:0007669"/>
    <property type="project" value="InterPro"/>
</dbReference>